<evidence type="ECO:0000313" key="6">
    <source>
        <dbReference type="EMBL" id="ABF51752.1"/>
    </source>
</evidence>
<feature type="transmembrane region" description="Helical" evidence="5">
    <location>
        <begin position="120"/>
        <end position="139"/>
    </location>
</feature>
<evidence type="ECO:0000256" key="4">
    <source>
        <dbReference type="ARBA" id="ARBA00023136"/>
    </source>
</evidence>
<feature type="transmembrane region" description="Helical" evidence="5">
    <location>
        <begin position="159"/>
        <end position="174"/>
    </location>
</feature>
<feature type="transmembrane region" description="Helical" evidence="5">
    <location>
        <begin position="211"/>
        <end position="229"/>
    </location>
</feature>
<dbReference type="HOGENOM" id="CLU_051838_0_0_5"/>
<evidence type="ECO:0000256" key="2">
    <source>
        <dbReference type="ARBA" id="ARBA00022692"/>
    </source>
</evidence>
<keyword evidence="6" id="KW-0489">Methyltransferase</keyword>
<feature type="transmembrane region" description="Helical" evidence="5">
    <location>
        <begin position="326"/>
        <end position="349"/>
    </location>
</feature>
<keyword evidence="6" id="KW-0808">Transferase</keyword>
<dbReference type="AlphaFoldDB" id="Q1GX70"/>
<feature type="transmembrane region" description="Helical" evidence="5">
    <location>
        <begin position="249"/>
        <end position="271"/>
    </location>
</feature>
<name>Q1GX70_SPHAL</name>
<sequence length="468" mass="51448">MHIMAESAPIRAAEAASDPVVPAPARPRSAVSAGVGLVGLAGLLTYLLLARFAPEVAAFLGIDWGDRGPMSGPNSAVASVLACGVPMVLWSVFVDKVHRNPSTGIDWALRRPWRDTLDISLTKLAGLWATWGLIALIYGTMRYYWEGNYAFSMNLLERVAPWLLLVSVPYMLWLDRRMIEPRDGCYQFGRWLIAPGKPVDGRAIGHHLRAWAVKGFFTAFMLSIVPGNFSALVTVPMAEVLANPYLTGIWAINLLYLVDVHIATVGYILTLKPLDAHIRTANPYGMAWVAALVCYPPFILMSGGPLDYQVHGADWGHWLAGHDGLLVLWGAVLVLLTAVYSWATMAFGIRFSNLTHRGIITHGPYAFTRHPAYVAKNLTWWIGALPFLVTAGGWVEAARNVVLLGLVSGIYYWRAKTEEKHLLGDPAYVAYWNWAQAQAPVPRLIAKLTGRARPLVRLEPDARVGPVA</sequence>
<keyword evidence="4 5" id="KW-0472">Membrane</keyword>
<reference evidence="6 7" key="1">
    <citation type="journal article" date="2009" name="Proc. Natl. Acad. Sci. U.S.A.">
        <title>The genomic basis of trophic strategy in marine bacteria.</title>
        <authorList>
            <person name="Lauro F.M."/>
            <person name="McDougald D."/>
            <person name="Thomas T."/>
            <person name="Williams T.J."/>
            <person name="Egan S."/>
            <person name="Rice S."/>
            <person name="DeMaere M.Z."/>
            <person name="Ting L."/>
            <person name="Ertan H."/>
            <person name="Johnson J."/>
            <person name="Ferriera S."/>
            <person name="Lapidus A."/>
            <person name="Anderson I."/>
            <person name="Kyrpides N."/>
            <person name="Munk A.C."/>
            <person name="Detter C."/>
            <person name="Han C.S."/>
            <person name="Brown M.V."/>
            <person name="Robb F.T."/>
            <person name="Kjelleberg S."/>
            <person name="Cavicchioli R."/>
        </authorList>
    </citation>
    <scope>NUCLEOTIDE SEQUENCE [LARGE SCALE GENOMIC DNA]</scope>
    <source>
        <strain evidence="7">DSM 13593 / LMG 18877 / RB2256</strain>
    </source>
</reference>
<evidence type="ECO:0000313" key="7">
    <source>
        <dbReference type="Proteomes" id="UP000006578"/>
    </source>
</evidence>
<keyword evidence="3 5" id="KW-1133">Transmembrane helix</keyword>
<dbReference type="KEGG" id="sal:Sala_0026"/>
<dbReference type="GO" id="GO:0016020">
    <property type="term" value="C:membrane"/>
    <property type="evidence" value="ECO:0007669"/>
    <property type="project" value="UniProtKB-SubCell"/>
</dbReference>
<dbReference type="GO" id="GO:0032259">
    <property type="term" value="P:methylation"/>
    <property type="evidence" value="ECO:0007669"/>
    <property type="project" value="UniProtKB-KW"/>
</dbReference>
<dbReference type="GO" id="GO:0004671">
    <property type="term" value="F:protein C-terminal S-isoprenylcysteine carboxyl O-methyltransferase activity"/>
    <property type="evidence" value="ECO:0007669"/>
    <property type="project" value="InterPro"/>
</dbReference>
<protein>
    <submittedName>
        <fullName evidence="6">Isoprenylcysteine carboxyl methyltransferase</fullName>
    </submittedName>
</protein>
<accession>Q1GX70</accession>
<evidence type="ECO:0000256" key="3">
    <source>
        <dbReference type="ARBA" id="ARBA00022989"/>
    </source>
</evidence>
<dbReference type="EMBL" id="CP000356">
    <property type="protein sequence ID" value="ABF51752.1"/>
    <property type="molecule type" value="Genomic_DNA"/>
</dbReference>
<feature type="transmembrane region" description="Helical" evidence="5">
    <location>
        <begin position="73"/>
        <end position="93"/>
    </location>
</feature>
<dbReference type="InterPro" id="IPR007269">
    <property type="entry name" value="ICMT_MeTrfase"/>
</dbReference>
<gene>
    <name evidence="6" type="ordered locus">Sala_0026</name>
</gene>
<dbReference type="STRING" id="317655.Sala_0026"/>
<dbReference type="Proteomes" id="UP000006578">
    <property type="component" value="Chromosome"/>
</dbReference>
<dbReference type="Pfam" id="PF04140">
    <property type="entry name" value="ICMT"/>
    <property type="match status" value="1"/>
</dbReference>
<proteinExistence type="predicted"/>
<dbReference type="Gene3D" id="1.20.120.1630">
    <property type="match status" value="1"/>
</dbReference>
<feature type="transmembrane region" description="Helical" evidence="5">
    <location>
        <begin position="283"/>
        <end position="306"/>
    </location>
</feature>
<keyword evidence="7" id="KW-1185">Reference proteome</keyword>
<comment type="subcellular location">
    <subcellularLocation>
        <location evidence="1">Membrane</location>
        <topology evidence="1">Multi-pass membrane protein</topology>
    </subcellularLocation>
</comment>
<dbReference type="eggNOG" id="COG2020">
    <property type="taxonomic scope" value="Bacteria"/>
</dbReference>
<keyword evidence="2 5" id="KW-0812">Transmembrane</keyword>
<evidence type="ECO:0000256" key="1">
    <source>
        <dbReference type="ARBA" id="ARBA00004141"/>
    </source>
</evidence>
<organism evidence="6 7">
    <name type="scientific">Sphingopyxis alaskensis (strain DSM 13593 / LMG 18877 / RB2256)</name>
    <name type="common">Sphingomonas alaskensis</name>
    <dbReference type="NCBI Taxonomy" id="317655"/>
    <lineage>
        <taxon>Bacteria</taxon>
        <taxon>Pseudomonadati</taxon>
        <taxon>Pseudomonadota</taxon>
        <taxon>Alphaproteobacteria</taxon>
        <taxon>Sphingomonadales</taxon>
        <taxon>Sphingomonadaceae</taxon>
        <taxon>Sphingopyxis</taxon>
    </lineage>
</organism>
<evidence type="ECO:0000256" key="5">
    <source>
        <dbReference type="SAM" id="Phobius"/>
    </source>
</evidence>
<feature type="transmembrane region" description="Helical" evidence="5">
    <location>
        <begin position="30"/>
        <end position="53"/>
    </location>
</feature>